<dbReference type="AlphaFoldDB" id="A0A3B0W678"/>
<dbReference type="CDD" id="cd02440">
    <property type="entry name" value="AdoMet_MTases"/>
    <property type="match status" value="1"/>
</dbReference>
<dbReference type="Gene3D" id="3.40.50.150">
    <property type="entry name" value="Vaccinia Virus protein VP39"/>
    <property type="match status" value="1"/>
</dbReference>
<proteinExistence type="predicted"/>
<dbReference type="NCBIfam" id="TIGR02081">
    <property type="entry name" value="metW"/>
    <property type="match status" value="1"/>
</dbReference>
<accession>A0A3B0W678</accession>
<organism evidence="1">
    <name type="scientific">hydrothermal vent metagenome</name>
    <dbReference type="NCBI Taxonomy" id="652676"/>
    <lineage>
        <taxon>unclassified sequences</taxon>
        <taxon>metagenomes</taxon>
        <taxon>ecological metagenomes</taxon>
    </lineage>
</organism>
<dbReference type="Pfam" id="PF07021">
    <property type="entry name" value="MetW"/>
    <property type="match status" value="1"/>
</dbReference>
<dbReference type="EMBL" id="UOEY01000068">
    <property type="protein sequence ID" value="VAW39154.1"/>
    <property type="molecule type" value="Genomic_DNA"/>
</dbReference>
<dbReference type="SUPFAM" id="SSF53335">
    <property type="entry name" value="S-adenosyl-L-methionine-dependent methyltransferases"/>
    <property type="match status" value="1"/>
</dbReference>
<dbReference type="PANTHER" id="PTHR43861:SF1">
    <property type="entry name" value="TRANS-ACONITATE 2-METHYLTRANSFERASE"/>
    <property type="match status" value="1"/>
</dbReference>
<dbReference type="InterPro" id="IPR029063">
    <property type="entry name" value="SAM-dependent_MTases_sf"/>
</dbReference>
<evidence type="ECO:0000313" key="1">
    <source>
        <dbReference type="EMBL" id="VAW39154.1"/>
    </source>
</evidence>
<sequence>MNPETTQLDKTRFDLQIIASWIEPGSRVLDLGCGHGDLLLLLKQYKQINGTGIELSEEKVARCIERGLTVLQGDFSEEILDYPAHRFDCVVLSQTLQQVMNPKKLIPELLRIGKRVIVSFPNFGHWQVRLQVLLTGQAPVTGQLPYEWYDTPNIRVISIKDFKQFLRMTGIKPVREVAINSHHHDENGHIIKYLINLRATYGIMMLERSA</sequence>
<dbReference type="PANTHER" id="PTHR43861">
    <property type="entry name" value="TRANS-ACONITATE 2-METHYLTRANSFERASE-RELATED"/>
    <property type="match status" value="1"/>
</dbReference>
<dbReference type="InterPro" id="IPR010743">
    <property type="entry name" value="Methionine_synth_MetW"/>
</dbReference>
<reference evidence="1" key="1">
    <citation type="submission" date="2018-06" db="EMBL/GenBank/DDBJ databases">
        <authorList>
            <person name="Zhirakovskaya E."/>
        </authorList>
    </citation>
    <scope>NUCLEOTIDE SEQUENCE</scope>
</reference>
<gene>
    <name evidence="1" type="ORF">MNBD_DELTA04-336</name>
</gene>
<name>A0A3B0W678_9ZZZZ</name>
<protein>
    <submittedName>
        <fullName evidence="1">Methionine biosynthesis protein MetW</fullName>
    </submittedName>
</protein>